<protein>
    <submittedName>
        <fullName evidence="2">Uncharacterized protein</fullName>
    </submittedName>
</protein>
<name>A0A8T8SEM0_9BASI</name>
<dbReference type="AlphaFoldDB" id="A0A8T8SEM0"/>
<evidence type="ECO:0000313" key="3">
    <source>
        <dbReference type="Proteomes" id="UP000077671"/>
    </source>
</evidence>
<organism evidence="2 3">
    <name type="scientific">Tilletia caries</name>
    <name type="common">wheat bunt fungus</name>
    <dbReference type="NCBI Taxonomy" id="13290"/>
    <lineage>
        <taxon>Eukaryota</taxon>
        <taxon>Fungi</taxon>
        <taxon>Dikarya</taxon>
        <taxon>Basidiomycota</taxon>
        <taxon>Ustilaginomycotina</taxon>
        <taxon>Exobasidiomycetes</taxon>
        <taxon>Tilletiales</taxon>
        <taxon>Tilletiaceae</taxon>
        <taxon>Tilletia</taxon>
    </lineage>
</organism>
<comment type="caution">
    <text evidence="2">The sequence shown here is derived from an EMBL/GenBank/DDBJ whole genome shotgun (WGS) entry which is preliminary data.</text>
</comment>
<dbReference type="EMBL" id="LWDD02003111">
    <property type="protein sequence ID" value="KAE8238070.1"/>
    <property type="molecule type" value="Genomic_DNA"/>
</dbReference>
<feature type="region of interest" description="Disordered" evidence="1">
    <location>
        <begin position="367"/>
        <end position="403"/>
    </location>
</feature>
<proteinExistence type="predicted"/>
<dbReference type="Proteomes" id="UP000077671">
    <property type="component" value="Unassembled WGS sequence"/>
</dbReference>
<sequence>MSQRIALVTALEQELMGLYTQRFQLPALAEALGEKLPQTHQVTQRALARGQRQQHQHQTVTAPVDRLELHVETALAALQEALNLFAVFLGQFECEQAGRQIVVPRVAERALEQLRVVLGIGIRQLQGLGIAHQQIGDMPGENRQQAEAAFVEHEERHLLNRQNRQDAVFGIDQRHADLQRGMTAALATRQYLGTHTDQLTALQALPQEHIVAVQLAHLAKRGKRLQLDLLVVQHPVEPCNPQRAVLRKQRDDRVGQGPEGITITRQGPQLFAQAEQGAAQTLVVARHALLQAIMGNTQDVMRAGELVEAQLAVLVGQAEALETTLPDVAELAYQHAAQQHPHDEGGRSIQIDFAPGQAKYEQRCDEQRRTEQPLQESIANAEQYRYENHPGKRRRHEQRIVRR</sequence>
<evidence type="ECO:0000256" key="1">
    <source>
        <dbReference type="SAM" id="MobiDB-lite"/>
    </source>
</evidence>
<accession>A0A8T8SEM0</accession>
<evidence type="ECO:0000313" key="2">
    <source>
        <dbReference type="EMBL" id="KAE8238070.1"/>
    </source>
</evidence>
<gene>
    <name evidence="2" type="ORF">A4X03_0g8962</name>
</gene>
<reference evidence="2" key="1">
    <citation type="submission" date="2016-04" db="EMBL/GenBank/DDBJ databases">
        <authorList>
            <person name="Nguyen H.D."/>
            <person name="Kesanakurti P."/>
            <person name="Cullis J."/>
            <person name="Levesque C.A."/>
            <person name="Hambleton S."/>
        </authorList>
    </citation>
    <scope>NUCLEOTIDE SEQUENCE</scope>
    <source>
        <strain evidence="2">DAOMC 238032</strain>
    </source>
</reference>
<reference evidence="2" key="2">
    <citation type="journal article" date="2019" name="IMA Fungus">
        <title>Genome sequencing and comparison of five Tilletia species to identify candidate genes for the detection of regulated species infecting wheat.</title>
        <authorList>
            <person name="Nguyen H.D.T."/>
            <person name="Sultana T."/>
            <person name="Kesanakurti P."/>
            <person name="Hambleton S."/>
        </authorList>
    </citation>
    <scope>NUCLEOTIDE SEQUENCE</scope>
    <source>
        <strain evidence="2">DAOMC 238032</strain>
    </source>
</reference>